<feature type="domain" description="SHSP" evidence="6">
    <location>
        <begin position="23"/>
        <end position="143"/>
    </location>
</feature>
<keyword evidence="8" id="KW-1185">Reference proteome</keyword>
<dbReference type="OrthoDB" id="1920188at2759"/>
<dbReference type="PROSITE" id="PS01031">
    <property type="entry name" value="SHSP"/>
    <property type="match status" value="1"/>
</dbReference>
<evidence type="ECO:0000256" key="5">
    <source>
        <dbReference type="SAM" id="MobiDB-lite"/>
    </source>
</evidence>
<evidence type="ECO:0000313" key="7">
    <source>
        <dbReference type="EMBL" id="KDP30768.1"/>
    </source>
</evidence>
<accession>A0A067K6Z6</accession>
<dbReference type="PANTHER" id="PTHR43670">
    <property type="entry name" value="HEAT SHOCK PROTEIN 26"/>
    <property type="match status" value="1"/>
</dbReference>
<protein>
    <recommendedName>
        <fullName evidence="6">SHSP domain-containing protein</fullName>
    </recommendedName>
</protein>
<evidence type="ECO:0000256" key="1">
    <source>
        <dbReference type="ARBA" id="ARBA00004162"/>
    </source>
</evidence>
<dbReference type="GO" id="GO:0006952">
    <property type="term" value="P:defense response"/>
    <property type="evidence" value="ECO:0007669"/>
    <property type="project" value="UniProtKB-KW"/>
</dbReference>
<feature type="compositionally biased region" description="Basic and acidic residues" evidence="5">
    <location>
        <begin position="157"/>
        <end position="237"/>
    </location>
</feature>
<dbReference type="Proteomes" id="UP000027138">
    <property type="component" value="Unassembled WGS sequence"/>
</dbReference>
<dbReference type="InterPro" id="IPR002068">
    <property type="entry name" value="A-crystallin/Hsp20_dom"/>
</dbReference>
<proteinExistence type="inferred from homology"/>
<sequence>MELELGLKITHNRDDITSHTNLRIAKDHTGPLFLSRETETMFILIAYLKGFKRENIDIKINKDGNQIAISGTKAVQEMVLSGWIMHKKDVELRAFRKVFRIPDGIILDRIKAKFVDEESSLRIVMPKLVQGIQGIEIEEVKEEQEIDMQNDQPIESPEEKYRDSKNKEKEEIEQAVEKEIERREHEIPQDKIQESEMFPERDKGKVQEKPENNLDTERIVENDVDEGEFKKMEDLSKESVNMESQKKPENEISQKESEEALPAITTGARTKIQESKKIKPKKKVKIVEEEKFKKPEQSELEKATESGNQEPEETVEEPKKSEPDMQGQEIGNEIEEERTDQEKQVDEEDESPEVKKEKESSFVPSSIRV</sequence>
<evidence type="ECO:0000259" key="6">
    <source>
        <dbReference type="PROSITE" id="PS01031"/>
    </source>
</evidence>
<dbReference type="SUPFAM" id="SSF49764">
    <property type="entry name" value="HSP20-like chaperones"/>
    <property type="match status" value="1"/>
</dbReference>
<dbReference type="GO" id="GO:0034605">
    <property type="term" value="P:cellular response to heat"/>
    <property type="evidence" value="ECO:0007669"/>
    <property type="project" value="TreeGrafter"/>
</dbReference>
<evidence type="ECO:0000256" key="2">
    <source>
        <dbReference type="ARBA" id="ARBA00022475"/>
    </source>
</evidence>
<feature type="compositionally biased region" description="Basic and acidic residues" evidence="5">
    <location>
        <begin position="285"/>
        <end position="304"/>
    </location>
</feature>
<dbReference type="STRING" id="180498.A0A067K6Z6"/>
<dbReference type="AlphaFoldDB" id="A0A067K6Z6"/>
<feature type="compositionally biased region" description="Basic and acidic residues" evidence="5">
    <location>
        <begin position="244"/>
        <end position="258"/>
    </location>
</feature>
<comment type="subcellular location">
    <subcellularLocation>
        <location evidence="1">Cell membrane</location>
        <topology evidence="1">Single-pass membrane protein</topology>
    </subcellularLocation>
</comment>
<reference evidence="7 8" key="1">
    <citation type="journal article" date="2014" name="PLoS ONE">
        <title>Global Analysis of Gene Expression Profiles in Physic Nut (Jatropha curcas L.) Seedlings Exposed to Salt Stress.</title>
        <authorList>
            <person name="Zhang L."/>
            <person name="Zhang C."/>
            <person name="Wu P."/>
            <person name="Chen Y."/>
            <person name="Li M."/>
            <person name="Jiang H."/>
            <person name="Wu G."/>
        </authorList>
    </citation>
    <scope>NUCLEOTIDE SEQUENCE [LARGE SCALE GENOMIC DNA]</scope>
    <source>
        <strain evidence="8">cv. GZQX0401</strain>
        <tissue evidence="7">Young leaves</tissue>
    </source>
</reference>
<evidence type="ECO:0000256" key="4">
    <source>
        <dbReference type="PROSITE-ProRule" id="PRU00285"/>
    </source>
</evidence>
<dbReference type="EMBL" id="KK914642">
    <property type="protein sequence ID" value="KDP30768.1"/>
    <property type="molecule type" value="Genomic_DNA"/>
</dbReference>
<keyword evidence="2" id="KW-0472">Membrane</keyword>
<dbReference type="Gene3D" id="2.60.40.790">
    <property type="match status" value="1"/>
</dbReference>
<feature type="compositionally biased region" description="Acidic residues" evidence="5">
    <location>
        <begin position="332"/>
        <end position="351"/>
    </location>
</feature>
<keyword evidence="2" id="KW-1003">Cell membrane</keyword>
<dbReference type="CDD" id="cd06464">
    <property type="entry name" value="ACD_sHsps-like"/>
    <property type="match status" value="1"/>
</dbReference>
<dbReference type="GO" id="GO:0005886">
    <property type="term" value="C:plasma membrane"/>
    <property type="evidence" value="ECO:0007669"/>
    <property type="project" value="UniProtKB-SubCell"/>
</dbReference>
<gene>
    <name evidence="7" type="ORF">JCGZ_15197</name>
</gene>
<evidence type="ECO:0000313" key="8">
    <source>
        <dbReference type="Proteomes" id="UP000027138"/>
    </source>
</evidence>
<feature type="region of interest" description="Disordered" evidence="5">
    <location>
        <begin position="142"/>
        <end position="369"/>
    </location>
</feature>
<organism evidence="7 8">
    <name type="scientific">Jatropha curcas</name>
    <name type="common">Barbados nut</name>
    <dbReference type="NCBI Taxonomy" id="180498"/>
    <lineage>
        <taxon>Eukaryota</taxon>
        <taxon>Viridiplantae</taxon>
        <taxon>Streptophyta</taxon>
        <taxon>Embryophyta</taxon>
        <taxon>Tracheophyta</taxon>
        <taxon>Spermatophyta</taxon>
        <taxon>Magnoliopsida</taxon>
        <taxon>eudicotyledons</taxon>
        <taxon>Gunneridae</taxon>
        <taxon>Pentapetalae</taxon>
        <taxon>rosids</taxon>
        <taxon>fabids</taxon>
        <taxon>Malpighiales</taxon>
        <taxon>Euphorbiaceae</taxon>
        <taxon>Crotonoideae</taxon>
        <taxon>Jatropheae</taxon>
        <taxon>Jatropha</taxon>
    </lineage>
</organism>
<dbReference type="PANTHER" id="PTHR43670:SF34">
    <property type="entry name" value="HSP20-LIKE CHAPERONES SUPERFAMILY PROTEIN"/>
    <property type="match status" value="1"/>
</dbReference>
<evidence type="ECO:0000256" key="3">
    <source>
        <dbReference type="ARBA" id="ARBA00022821"/>
    </source>
</evidence>
<name>A0A067K6Z6_JATCU</name>
<comment type="similarity">
    <text evidence="4">Belongs to the small heat shock protein (HSP20) family.</text>
</comment>
<dbReference type="InterPro" id="IPR008978">
    <property type="entry name" value="HSP20-like_chaperone"/>
</dbReference>
<keyword evidence="3" id="KW-0611">Plant defense</keyword>